<dbReference type="InterPro" id="IPR000560">
    <property type="entry name" value="His_Pase_clade-2"/>
</dbReference>
<gene>
    <name evidence="8" type="ORF">NQ314_004779</name>
</gene>
<dbReference type="Proteomes" id="UP001162156">
    <property type="component" value="Unassembled WGS sequence"/>
</dbReference>
<keyword evidence="6" id="KW-1015">Disulfide bond</keyword>
<dbReference type="EC" id="3.1.3.2" evidence="3"/>
<evidence type="ECO:0000256" key="4">
    <source>
        <dbReference type="ARBA" id="ARBA00022729"/>
    </source>
</evidence>
<keyword evidence="5" id="KW-0378">Hydrolase</keyword>
<keyword evidence="7" id="KW-0325">Glycoprotein</keyword>
<accession>A0AAV8ZJV0</accession>
<proteinExistence type="inferred from homology"/>
<dbReference type="PANTHER" id="PTHR11567:SF211">
    <property type="entry name" value="PROSTATIC ACID PHOSPHATASE"/>
    <property type="match status" value="1"/>
</dbReference>
<comment type="similarity">
    <text evidence="2">Belongs to the histidine acid phosphatase family.</text>
</comment>
<evidence type="ECO:0000313" key="8">
    <source>
        <dbReference type="EMBL" id="KAJ8964492.1"/>
    </source>
</evidence>
<comment type="catalytic activity">
    <reaction evidence="1">
        <text>a phosphate monoester + H2O = an alcohol + phosphate</text>
        <dbReference type="Rhea" id="RHEA:15017"/>
        <dbReference type="ChEBI" id="CHEBI:15377"/>
        <dbReference type="ChEBI" id="CHEBI:30879"/>
        <dbReference type="ChEBI" id="CHEBI:43474"/>
        <dbReference type="ChEBI" id="CHEBI:67140"/>
        <dbReference type="EC" id="3.1.3.2"/>
    </reaction>
</comment>
<dbReference type="Gene3D" id="3.40.50.1240">
    <property type="entry name" value="Phosphoglycerate mutase-like"/>
    <property type="match status" value="1"/>
</dbReference>
<evidence type="ECO:0000256" key="5">
    <source>
        <dbReference type="ARBA" id="ARBA00022801"/>
    </source>
</evidence>
<dbReference type="InterPro" id="IPR029033">
    <property type="entry name" value="His_PPase_superfam"/>
</dbReference>
<evidence type="ECO:0000256" key="3">
    <source>
        <dbReference type="ARBA" id="ARBA00012646"/>
    </source>
</evidence>
<evidence type="ECO:0000256" key="6">
    <source>
        <dbReference type="ARBA" id="ARBA00023157"/>
    </source>
</evidence>
<dbReference type="EMBL" id="JANEYF010001344">
    <property type="protein sequence ID" value="KAJ8964492.1"/>
    <property type="molecule type" value="Genomic_DNA"/>
</dbReference>
<evidence type="ECO:0000313" key="9">
    <source>
        <dbReference type="Proteomes" id="UP001162156"/>
    </source>
</evidence>
<comment type="caution">
    <text evidence="8">The sequence shown here is derived from an EMBL/GenBank/DDBJ whole genome shotgun (WGS) entry which is preliminary data.</text>
</comment>
<dbReference type="Pfam" id="PF00328">
    <property type="entry name" value="His_Phos_2"/>
    <property type="match status" value="1"/>
</dbReference>
<evidence type="ECO:0000256" key="2">
    <source>
        <dbReference type="ARBA" id="ARBA00005375"/>
    </source>
</evidence>
<reference evidence="8" key="1">
    <citation type="journal article" date="2023" name="Insect Mol. Biol.">
        <title>Genome sequencing provides insights into the evolution of gene families encoding plant cell wall-degrading enzymes in longhorned beetles.</title>
        <authorList>
            <person name="Shin N.R."/>
            <person name="Okamura Y."/>
            <person name="Kirsch R."/>
            <person name="Pauchet Y."/>
        </authorList>
    </citation>
    <scope>NUCLEOTIDE SEQUENCE</scope>
    <source>
        <strain evidence="8">RBIC_L_NR</strain>
    </source>
</reference>
<dbReference type="SUPFAM" id="SSF53254">
    <property type="entry name" value="Phosphoglycerate mutase-like"/>
    <property type="match status" value="1"/>
</dbReference>
<sequence length="307" mass="35756">MEKILVLQGKNRQFELGKWFRNRYSSLLPDIFSPNDIYVRSSDVDRTLMSAASNLAGLYPPTSFQRFNEELNWQPIPIHTLPKKQDAVISMKKKCKKYNKQLEKLDDDKFFKDINTKYADLFEFLSNQTGWTVTDISFINELQSIFYTYRVQNPSYIPAWVDSLDQDVMNYLSGLAAAKETYTEKLAKLRVGPFFHYLIAHFKNIIANDEEEAKFLMLSGHEHTVVSVLNSIGAYDYLTPEFATVIIWELKKSEDGAYYINMFYKKEKGITEITLDGCQFNCEFDTFKKVLKPITLKESDWEDKCDG</sequence>
<dbReference type="InterPro" id="IPR050645">
    <property type="entry name" value="Histidine_acid_phosphatase"/>
</dbReference>
<dbReference type="CDD" id="cd07061">
    <property type="entry name" value="HP_HAP_like"/>
    <property type="match status" value="1"/>
</dbReference>
<evidence type="ECO:0000256" key="1">
    <source>
        <dbReference type="ARBA" id="ARBA00000032"/>
    </source>
</evidence>
<dbReference type="AlphaFoldDB" id="A0AAV8ZJV0"/>
<dbReference type="PANTHER" id="PTHR11567">
    <property type="entry name" value="ACID PHOSPHATASE-RELATED"/>
    <property type="match status" value="1"/>
</dbReference>
<keyword evidence="9" id="KW-1185">Reference proteome</keyword>
<name>A0AAV8ZJV0_9CUCU</name>
<evidence type="ECO:0000256" key="7">
    <source>
        <dbReference type="ARBA" id="ARBA00023180"/>
    </source>
</evidence>
<keyword evidence="4" id="KW-0732">Signal</keyword>
<dbReference type="GO" id="GO:0003993">
    <property type="term" value="F:acid phosphatase activity"/>
    <property type="evidence" value="ECO:0007669"/>
    <property type="project" value="UniProtKB-EC"/>
</dbReference>
<protein>
    <recommendedName>
        <fullName evidence="3">acid phosphatase</fullName>
        <ecNumber evidence="3">3.1.3.2</ecNumber>
    </recommendedName>
</protein>
<organism evidence="8 9">
    <name type="scientific">Rhamnusium bicolor</name>
    <dbReference type="NCBI Taxonomy" id="1586634"/>
    <lineage>
        <taxon>Eukaryota</taxon>
        <taxon>Metazoa</taxon>
        <taxon>Ecdysozoa</taxon>
        <taxon>Arthropoda</taxon>
        <taxon>Hexapoda</taxon>
        <taxon>Insecta</taxon>
        <taxon>Pterygota</taxon>
        <taxon>Neoptera</taxon>
        <taxon>Endopterygota</taxon>
        <taxon>Coleoptera</taxon>
        <taxon>Polyphaga</taxon>
        <taxon>Cucujiformia</taxon>
        <taxon>Chrysomeloidea</taxon>
        <taxon>Cerambycidae</taxon>
        <taxon>Lepturinae</taxon>
        <taxon>Rhagiini</taxon>
        <taxon>Rhamnusium</taxon>
    </lineage>
</organism>